<proteinExistence type="predicted"/>
<reference evidence="3" key="1">
    <citation type="journal article" date="2020" name="Stud. Mycol.">
        <title>101 Dothideomycetes genomes: a test case for predicting lifestyles and emergence of pathogens.</title>
        <authorList>
            <person name="Haridas S."/>
            <person name="Albert R."/>
            <person name="Binder M."/>
            <person name="Bloem J."/>
            <person name="Labutti K."/>
            <person name="Salamov A."/>
            <person name="Andreopoulos B."/>
            <person name="Baker S."/>
            <person name="Barry K."/>
            <person name="Bills G."/>
            <person name="Bluhm B."/>
            <person name="Cannon C."/>
            <person name="Castanera R."/>
            <person name="Culley D."/>
            <person name="Daum C."/>
            <person name="Ezra D."/>
            <person name="Gonzalez J."/>
            <person name="Henrissat B."/>
            <person name="Kuo A."/>
            <person name="Liang C."/>
            <person name="Lipzen A."/>
            <person name="Lutzoni F."/>
            <person name="Magnuson J."/>
            <person name="Mondo S."/>
            <person name="Nolan M."/>
            <person name="Ohm R."/>
            <person name="Pangilinan J."/>
            <person name="Park H.-J."/>
            <person name="Ramirez L."/>
            <person name="Alfaro M."/>
            <person name="Sun H."/>
            <person name="Tritt A."/>
            <person name="Yoshinaga Y."/>
            <person name="Zwiers L.-H."/>
            <person name="Turgeon B."/>
            <person name="Goodwin S."/>
            <person name="Spatafora J."/>
            <person name="Crous P."/>
            <person name="Grigoriev I."/>
        </authorList>
    </citation>
    <scope>NUCLEOTIDE SEQUENCE</scope>
    <source>
        <strain evidence="3">ATCC 16933</strain>
    </source>
</reference>
<organism evidence="3 4">
    <name type="scientific">Lineolata rhizophorae</name>
    <dbReference type="NCBI Taxonomy" id="578093"/>
    <lineage>
        <taxon>Eukaryota</taxon>
        <taxon>Fungi</taxon>
        <taxon>Dikarya</taxon>
        <taxon>Ascomycota</taxon>
        <taxon>Pezizomycotina</taxon>
        <taxon>Dothideomycetes</taxon>
        <taxon>Dothideomycetes incertae sedis</taxon>
        <taxon>Lineolatales</taxon>
        <taxon>Lineolataceae</taxon>
        <taxon>Lineolata</taxon>
    </lineage>
</organism>
<dbReference type="Gene3D" id="3.90.1300.10">
    <property type="entry name" value="Amidase signature (AS) domain"/>
    <property type="match status" value="1"/>
</dbReference>
<dbReference type="AlphaFoldDB" id="A0A6A6NYM0"/>
<dbReference type="SUPFAM" id="SSF75304">
    <property type="entry name" value="Amidase signature (AS) enzymes"/>
    <property type="match status" value="1"/>
</dbReference>
<evidence type="ECO:0000259" key="2">
    <source>
        <dbReference type="Pfam" id="PF01425"/>
    </source>
</evidence>
<name>A0A6A6NYM0_9PEZI</name>
<evidence type="ECO:0000313" key="3">
    <source>
        <dbReference type="EMBL" id="KAF2456562.1"/>
    </source>
</evidence>
<accession>A0A6A6NYM0</accession>
<dbReference type="EMBL" id="MU001683">
    <property type="protein sequence ID" value="KAF2456562.1"/>
    <property type="molecule type" value="Genomic_DNA"/>
</dbReference>
<evidence type="ECO:0000256" key="1">
    <source>
        <dbReference type="SAM" id="MobiDB-lite"/>
    </source>
</evidence>
<feature type="domain" description="Amidase" evidence="2">
    <location>
        <begin position="40"/>
        <end position="316"/>
    </location>
</feature>
<dbReference type="Pfam" id="PF01425">
    <property type="entry name" value="Amidase"/>
    <property type="match status" value="1"/>
</dbReference>
<protein>
    <submittedName>
        <fullName evidence="3">Amidase signature domain-containing protein</fullName>
    </submittedName>
</protein>
<gene>
    <name evidence="3" type="ORF">BDY21DRAFT_422348</name>
</gene>
<evidence type="ECO:0000313" key="4">
    <source>
        <dbReference type="Proteomes" id="UP000799766"/>
    </source>
</evidence>
<keyword evidence="4" id="KW-1185">Reference proteome</keyword>
<feature type="region of interest" description="Disordered" evidence="1">
    <location>
        <begin position="297"/>
        <end position="316"/>
    </location>
</feature>
<dbReference type="InterPro" id="IPR023631">
    <property type="entry name" value="Amidase_dom"/>
</dbReference>
<dbReference type="Proteomes" id="UP000799766">
    <property type="component" value="Unassembled WGS sequence"/>
</dbReference>
<dbReference type="PANTHER" id="PTHR42678">
    <property type="entry name" value="AMIDASE"/>
    <property type="match status" value="1"/>
</dbReference>
<dbReference type="OrthoDB" id="566138at2759"/>
<dbReference type="InterPro" id="IPR036928">
    <property type="entry name" value="AS_sf"/>
</dbReference>
<sequence>MATRRRSTPMPVGIEFDPVLTTAADLQRLLRDRKISSMDIVGRFLSQIEQHNRRGRQLKALISVAPRHRIFAQARQLDNERLEGRIRSPLHGIPVVVQDNVMTDPNMGMETTVGARAFIGTRPRRNAYIVEKLVHAGLVVLGKANLTELCGMKSSRMAPGYSTVGGQTQSAYVHGLVDCGGSSVGSFQGAGLSTGAAVSISAGFAPLAVGTESAGASLAAANKAALYGIKVTVGNMPMDGVLTPSRSFDSVCCMAKSAKDLENLVDVLQDPRFPTEKPAPPPREFWRGLRVGFADPVVSESGDENRRQSDEDDKQMETEYEIAIGRIRERGASVTYPIDIPLHEATSRYTQKNVDLVLRHEFERMANKFIGNLEESRIRSLVDVMRFNSDRPLSALPPSRSRRPSTAAEDLASFQAHDRLVSVLSEHTPTSKATDAVTRLGRLGGRGGIDRLLKKHGVDVIAAPGDSALCSLAATAGYPVAIVPLWALRSSGRPFGIALAARANEEAKLFQFMKAYEATFPDRALPLPMSSSQSAYQCQELPPDEPIINLLLHEWDTRRWAHSSDALTHWLNGRWRKTGYSISQETVYRILRSNGRVAFRGLGDEADGAYTR</sequence>
<dbReference type="PANTHER" id="PTHR42678:SF34">
    <property type="entry name" value="OS04G0183300 PROTEIN"/>
    <property type="match status" value="1"/>
</dbReference>